<feature type="chain" id="PRO_5045890914" description="DUF3471 domain-containing protein" evidence="1">
    <location>
        <begin position="19"/>
        <end position="137"/>
    </location>
</feature>
<proteinExistence type="predicted"/>
<evidence type="ECO:0008006" key="4">
    <source>
        <dbReference type="Google" id="ProtNLM"/>
    </source>
</evidence>
<keyword evidence="3" id="KW-1185">Reference proteome</keyword>
<comment type="caution">
    <text evidence="2">The sequence shown here is derived from an EMBL/GenBank/DDBJ whole genome shotgun (WGS) entry which is preliminary data.</text>
</comment>
<protein>
    <recommendedName>
        <fullName evidence="4">DUF3471 domain-containing protein</fullName>
    </recommendedName>
</protein>
<dbReference type="EMBL" id="JBHUMD010000026">
    <property type="protein sequence ID" value="MFD2602857.1"/>
    <property type="molecule type" value="Genomic_DNA"/>
</dbReference>
<reference evidence="3" key="1">
    <citation type="journal article" date="2019" name="Int. J. Syst. Evol. Microbiol.">
        <title>The Global Catalogue of Microorganisms (GCM) 10K type strain sequencing project: providing services to taxonomists for standard genome sequencing and annotation.</title>
        <authorList>
            <consortium name="The Broad Institute Genomics Platform"/>
            <consortium name="The Broad Institute Genome Sequencing Center for Infectious Disease"/>
            <person name="Wu L."/>
            <person name="Ma J."/>
        </authorList>
    </citation>
    <scope>NUCLEOTIDE SEQUENCE [LARGE SCALE GENOMIC DNA]</scope>
    <source>
        <strain evidence="3">KCTC 42107</strain>
    </source>
</reference>
<accession>A0ABW5NYA5</accession>
<organism evidence="2 3">
    <name type="scientific">Flavobacterium suzhouense</name>
    <dbReference type="NCBI Taxonomy" id="1529638"/>
    <lineage>
        <taxon>Bacteria</taxon>
        <taxon>Pseudomonadati</taxon>
        <taxon>Bacteroidota</taxon>
        <taxon>Flavobacteriia</taxon>
        <taxon>Flavobacteriales</taxon>
        <taxon>Flavobacteriaceae</taxon>
        <taxon>Flavobacterium</taxon>
    </lineage>
</organism>
<name>A0ABW5NYA5_9FLAO</name>
<evidence type="ECO:0000313" key="3">
    <source>
        <dbReference type="Proteomes" id="UP001597480"/>
    </source>
</evidence>
<evidence type="ECO:0000313" key="2">
    <source>
        <dbReference type="EMBL" id="MFD2602857.1"/>
    </source>
</evidence>
<keyword evidence="1" id="KW-0732">Signal</keyword>
<evidence type="ECO:0000256" key="1">
    <source>
        <dbReference type="SAM" id="SignalP"/>
    </source>
</evidence>
<dbReference type="Proteomes" id="UP001597480">
    <property type="component" value="Unassembled WGS sequence"/>
</dbReference>
<dbReference type="RefSeq" id="WP_379821328.1">
    <property type="nucleotide sequence ID" value="NZ_JBHUMD010000026.1"/>
</dbReference>
<sequence>MKKLLICLLLALAFNMNAQEKSVPLSIKNYELYSILKKGISFKDFPALPETVTEHYVGGELQYTVAETEKFTLKIMADGEFRFKMKKPATTFVEQLYYIRFPNNTVFGYAMQTRKDGVVQVTAYQGDKFVYTGEVKK</sequence>
<feature type="signal peptide" evidence="1">
    <location>
        <begin position="1"/>
        <end position="18"/>
    </location>
</feature>
<gene>
    <name evidence="2" type="ORF">ACFSR3_12375</name>
</gene>